<dbReference type="CDD" id="cd08187">
    <property type="entry name" value="BDH"/>
    <property type="match status" value="1"/>
</dbReference>
<dbReference type="SUPFAM" id="SSF56796">
    <property type="entry name" value="Dehydroquinate synthase-like"/>
    <property type="match status" value="1"/>
</dbReference>
<dbReference type="EMBL" id="JAAITT010000005">
    <property type="protein sequence ID" value="NSJ48018.1"/>
    <property type="molecule type" value="Genomic_DNA"/>
</dbReference>
<evidence type="ECO:0000313" key="6">
    <source>
        <dbReference type="Proteomes" id="UP000669239"/>
    </source>
</evidence>
<feature type="domain" description="Fe-containing alcohol dehydrogenase-like C-terminal" evidence="3">
    <location>
        <begin position="191"/>
        <end position="388"/>
    </location>
</feature>
<evidence type="ECO:0000313" key="5">
    <source>
        <dbReference type="EMBL" id="NSJ48018.1"/>
    </source>
</evidence>
<dbReference type="InterPro" id="IPR044731">
    <property type="entry name" value="BDH-like"/>
</dbReference>
<dbReference type="PANTHER" id="PTHR43633:SF1">
    <property type="entry name" value="ALCOHOL DEHYDROGENASE YQHD"/>
    <property type="match status" value="1"/>
</dbReference>
<accession>A0AAW5C2Q7</accession>
<dbReference type="Pfam" id="PF25137">
    <property type="entry name" value="ADH_Fe_C"/>
    <property type="match status" value="1"/>
</dbReference>
<dbReference type="GO" id="GO:0005829">
    <property type="term" value="C:cytosol"/>
    <property type="evidence" value="ECO:0007669"/>
    <property type="project" value="TreeGrafter"/>
</dbReference>
<keyword evidence="6" id="KW-1185">Reference proteome</keyword>
<evidence type="ECO:0000256" key="1">
    <source>
        <dbReference type="ARBA" id="ARBA00023002"/>
    </source>
</evidence>
<feature type="domain" description="Alcohol dehydrogenase iron-type/glycerol dehydrogenase GldA" evidence="2">
    <location>
        <begin position="11"/>
        <end position="180"/>
    </location>
</feature>
<dbReference type="Proteomes" id="UP000669239">
    <property type="component" value="Unassembled WGS sequence"/>
</dbReference>
<dbReference type="GO" id="GO:0046872">
    <property type="term" value="F:metal ion binding"/>
    <property type="evidence" value="ECO:0007669"/>
    <property type="project" value="InterPro"/>
</dbReference>
<dbReference type="RefSeq" id="WP_165641324.1">
    <property type="nucleotide sequence ID" value="NZ_JAAITT010000005.1"/>
</dbReference>
<dbReference type="GO" id="GO:0008106">
    <property type="term" value="F:alcohol dehydrogenase (NADP+) activity"/>
    <property type="evidence" value="ECO:0007669"/>
    <property type="project" value="TreeGrafter"/>
</dbReference>
<protein>
    <submittedName>
        <fullName evidence="4">Iron-containing alcohol dehydrogenase</fullName>
    </submittedName>
</protein>
<dbReference type="FunFam" id="3.40.50.1970:FF:000003">
    <property type="entry name" value="Alcohol dehydrogenase, iron-containing"/>
    <property type="match status" value="1"/>
</dbReference>
<dbReference type="Proteomes" id="UP001299608">
    <property type="component" value="Unassembled WGS sequence"/>
</dbReference>
<dbReference type="AlphaFoldDB" id="A0AAW5C2Q7"/>
<evidence type="ECO:0000259" key="3">
    <source>
        <dbReference type="Pfam" id="PF25137"/>
    </source>
</evidence>
<dbReference type="EMBL" id="JAKNGE010000016">
    <property type="protein sequence ID" value="MCG4746519.1"/>
    <property type="molecule type" value="Genomic_DNA"/>
</dbReference>
<dbReference type="InterPro" id="IPR001670">
    <property type="entry name" value="ADH_Fe/GldA"/>
</dbReference>
<dbReference type="Gene3D" id="3.40.50.1970">
    <property type="match status" value="1"/>
</dbReference>
<dbReference type="GO" id="GO:1990002">
    <property type="term" value="F:methylglyoxal reductase (NADPH) (acetol producing) activity"/>
    <property type="evidence" value="ECO:0007669"/>
    <property type="project" value="TreeGrafter"/>
</dbReference>
<reference evidence="4" key="3">
    <citation type="submission" date="2022-01" db="EMBL/GenBank/DDBJ databases">
        <title>Collection of gut derived symbiotic bacterial strains cultured from healthy donors.</title>
        <authorList>
            <person name="Lin H."/>
            <person name="Kohout C."/>
            <person name="Waligurski E."/>
            <person name="Pamer E.G."/>
        </authorList>
    </citation>
    <scope>NUCLEOTIDE SEQUENCE</scope>
    <source>
        <strain evidence="4">DFI.6.55</strain>
    </source>
</reference>
<dbReference type="InterPro" id="IPR056798">
    <property type="entry name" value="ADH_Fe_C"/>
</dbReference>
<dbReference type="Pfam" id="PF00465">
    <property type="entry name" value="Fe-ADH"/>
    <property type="match status" value="1"/>
</dbReference>
<reference evidence="5 6" key="1">
    <citation type="journal article" date="2020" name="Cell Host Microbe">
        <title>Functional and Genomic Variation between Human-Derived Isolates of Lachnospiraceae Reveals Inter- and Intra-Species Diversity.</title>
        <authorList>
            <person name="Sorbara M.T."/>
            <person name="Littmann E.R."/>
            <person name="Fontana E."/>
            <person name="Moody T.U."/>
            <person name="Kohout C.E."/>
            <person name="Gjonbalaj M."/>
            <person name="Eaton V."/>
            <person name="Seok R."/>
            <person name="Leiner I.M."/>
            <person name="Pamer E.G."/>
        </authorList>
    </citation>
    <scope>NUCLEOTIDE SEQUENCE [LARGE SCALE GENOMIC DNA]</scope>
    <source>
        <strain evidence="5 6">MSK.1.17</strain>
    </source>
</reference>
<keyword evidence="1" id="KW-0560">Oxidoreductase</keyword>
<sequence>MMRDFELWLNTRFLFGRDVHKKAGSVLRQMGVSRVLIHHDSGAYLYDTGLLESVRRDLEDNGMAVRELPGVKPNPRLDLVYEGIRCVKENQIDFILAIGGGSVIDSSKAIGAGALYDGDVWDFFTKGIRVSQSVPVGVILTCPATGSESGDVSVINNTRTGQKLLTSSQALRPVLAFMNPELTVSLPASVTACSVADMFSHVCERYFTPDDEIGVIDRMAEGILKTLVEIGPALIKDPHNYGYRAQVMWIASIAHNDTVGIGRIQDWATHEISNELSALYDTPHGMTLSAVMGSWMRYVYRNHMERFARYAYEVFGVSRQTGPGQAALEGIAATEDFFRSMGLPVSIKEAGITDCDFETMLDHINFRNGNQTIGGITALDREDVRNILMMSAG</sequence>
<reference evidence="5" key="2">
    <citation type="submission" date="2020-02" db="EMBL/GenBank/DDBJ databases">
        <authorList>
            <person name="Littmann E."/>
            <person name="Sorbara M."/>
        </authorList>
    </citation>
    <scope>NUCLEOTIDE SEQUENCE</scope>
    <source>
        <strain evidence="5">MSK.1.17</strain>
    </source>
</reference>
<name>A0AAW5C2Q7_9FIRM</name>
<dbReference type="PANTHER" id="PTHR43633">
    <property type="entry name" value="ALCOHOL DEHYDROGENASE YQHD"/>
    <property type="match status" value="1"/>
</dbReference>
<evidence type="ECO:0000313" key="4">
    <source>
        <dbReference type="EMBL" id="MCG4746519.1"/>
    </source>
</evidence>
<gene>
    <name evidence="5" type="ORF">G5B36_04810</name>
    <name evidence="4" type="ORF">L0N08_13945</name>
</gene>
<dbReference type="Gene3D" id="1.20.1090.10">
    <property type="entry name" value="Dehydroquinate synthase-like - alpha domain"/>
    <property type="match status" value="1"/>
</dbReference>
<proteinExistence type="predicted"/>
<organism evidence="4 7">
    <name type="scientific">Enterocloster aldenensis</name>
    <dbReference type="NCBI Taxonomy" id="358742"/>
    <lineage>
        <taxon>Bacteria</taxon>
        <taxon>Bacillati</taxon>
        <taxon>Bacillota</taxon>
        <taxon>Clostridia</taxon>
        <taxon>Lachnospirales</taxon>
        <taxon>Lachnospiraceae</taxon>
        <taxon>Enterocloster</taxon>
    </lineage>
</organism>
<evidence type="ECO:0000313" key="7">
    <source>
        <dbReference type="Proteomes" id="UP001299608"/>
    </source>
</evidence>
<dbReference type="GO" id="GO:1990362">
    <property type="term" value="F:butanol dehydrogenase (NAD+) activity"/>
    <property type="evidence" value="ECO:0007669"/>
    <property type="project" value="InterPro"/>
</dbReference>
<evidence type="ECO:0000259" key="2">
    <source>
        <dbReference type="Pfam" id="PF00465"/>
    </source>
</evidence>
<comment type="caution">
    <text evidence="4">The sequence shown here is derived from an EMBL/GenBank/DDBJ whole genome shotgun (WGS) entry which is preliminary data.</text>
</comment>